<organism evidence="1 2">
    <name type="scientific">Sphingobium phenoxybenzoativorans</name>
    <dbReference type="NCBI Taxonomy" id="1592790"/>
    <lineage>
        <taxon>Bacteria</taxon>
        <taxon>Pseudomonadati</taxon>
        <taxon>Pseudomonadota</taxon>
        <taxon>Alphaproteobacteria</taxon>
        <taxon>Sphingomonadales</taxon>
        <taxon>Sphingomonadaceae</taxon>
        <taxon>Sphingobium</taxon>
    </lineage>
</organism>
<keyword evidence="2" id="KW-1185">Reference proteome</keyword>
<protein>
    <submittedName>
        <fullName evidence="1">Uncharacterized protein</fullName>
    </submittedName>
</protein>
<dbReference type="AlphaFoldDB" id="A0A975K7Y6"/>
<dbReference type="KEGG" id="spph:KFK14_19275"/>
<dbReference type="EMBL" id="CP073910">
    <property type="protein sequence ID" value="QUT05122.1"/>
    <property type="molecule type" value="Genomic_DNA"/>
</dbReference>
<name>A0A975K7Y6_9SPHN</name>
<reference evidence="1" key="1">
    <citation type="submission" date="2021-04" db="EMBL/GenBank/DDBJ databases">
        <title>Isolation of p-tert-butylphenol degrading bacteria Sphingobium phenoxybenzoativorans Tas13 from active sludge.</title>
        <authorList>
            <person name="Li Y."/>
        </authorList>
    </citation>
    <scope>NUCLEOTIDE SEQUENCE</scope>
    <source>
        <strain evidence="1">Tas13</strain>
    </source>
</reference>
<sequence length="98" mass="10707">MSAYSNGVEILSSICVSLKQVWAKPQAICYFGPSPEAKMSKDNFFDGYIDGWQSIKPDSIPKLPAIKLPEGTSAYRYGFDMGRAAAKDVKIGSQGYCD</sequence>
<proteinExistence type="predicted"/>
<dbReference type="RefSeq" id="WP_212608812.1">
    <property type="nucleotide sequence ID" value="NZ_CP073910.1"/>
</dbReference>
<evidence type="ECO:0000313" key="2">
    <source>
        <dbReference type="Proteomes" id="UP000681425"/>
    </source>
</evidence>
<evidence type="ECO:0000313" key="1">
    <source>
        <dbReference type="EMBL" id="QUT05122.1"/>
    </source>
</evidence>
<dbReference type="Proteomes" id="UP000681425">
    <property type="component" value="Chromosome"/>
</dbReference>
<accession>A0A975K7Y6</accession>
<gene>
    <name evidence="1" type="ORF">KFK14_19275</name>
</gene>